<dbReference type="CDD" id="cd06999">
    <property type="entry name" value="cupin_HpaA-like_N"/>
    <property type="match status" value="1"/>
</dbReference>
<evidence type="ECO:0000256" key="3">
    <source>
        <dbReference type="ARBA" id="ARBA00023163"/>
    </source>
</evidence>
<dbReference type="Pfam" id="PF02311">
    <property type="entry name" value="AraC_binding"/>
    <property type="match status" value="1"/>
</dbReference>
<dbReference type="PANTHER" id="PTHR43280:SF32">
    <property type="entry name" value="TRANSCRIPTIONAL REGULATORY PROTEIN"/>
    <property type="match status" value="1"/>
</dbReference>
<gene>
    <name evidence="5" type="ORF">QGN17_11030</name>
</gene>
<dbReference type="Gene3D" id="1.10.10.60">
    <property type="entry name" value="Homeodomain-like"/>
    <property type="match status" value="1"/>
</dbReference>
<dbReference type="PANTHER" id="PTHR43280">
    <property type="entry name" value="ARAC-FAMILY TRANSCRIPTIONAL REGULATOR"/>
    <property type="match status" value="1"/>
</dbReference>
<organism evidence="5 6">
    <name type="scientific">Sphingomonas oryzagri</name>
    <dbReference type="NCBI Taxonomy" id="3042314"/>
    <lineage>
        <taxon>Bacteria</taxon>
        <taxon>Pseudomonadati</taxon>
        <taxon>Pseudomonadota</taxon>
        <taxon>Alphaproteobacteria</taxon>
        <taxon>Sphingomonadales</taxon>
        <taxon>Sphingomonadaceae</taxon>
        <taxon>Sphingomonas</taxon>
    </lineage>
</organism>
<keyword evidence="2" id="KW-0238">DNA-binding</keyword>
<accession>A0ABT6N1V0</accession>
<dbReference type="SUPFAM" id="SSF51215">
    <property type="entry name" value="Regulatory protein AraC"/>
    <property type="match status" value="1"/>
</dbReference>
<dbReference type="InterPro" id="IPR009057">
    <property type="entry name" value="Homeodomain-like_sf"/>
</dbReference>
<dbReference type="Pfam" id="PF12833">
    <property type="entry name" value="HTH_18"/>
    <property type="match status" value="1"/>
</dbReference>
<dbReference type="InterPro" id="IPR037923">
    <property type="entry name" value="HTH-like"/>
</dbReference>
<reference evidence="5" key="1">
    <citation type="submission" date="2023-04" db="EMBL/GenBank/DDBJ databases">
        <title>Sphingomonas sp. MAHUQ-71 isolated from rice field.</title>
        <authorList>
            <person name="Huq M.A."/>
        </authorList>
    </citation>
    <scope>NUCLEOTIDE SEQUENCE</scope>
    <source>
        <strain evidence="5">MAHUQ-71</strain>
    </source>
</reference>
<dbReference type="SMART" id="SM00342">
    <property type="entry name" value="HTH_ARAC"/>
    <property type="match status" value="1"/>
</dbReference>
<comment type="caution">
    <text evidence="5">The sequence shown here is derived from an EMBL/GenBank/DDBJ whole genome shotgun (WGS) entry which is preliminary data.</text>
</comment>
<dbReference type="PROSITE" id="PS01124">
    <property type="entry name" value="HTH_ARAC_FAMILY_2"/>
    <property type="match status" value="1"/>
</dbReference>
<dbReference type="InterPro" id="IPR047264">
    <property type="entry name" value="Cupin_HpaA-like_N"/>
</dbReference>
<dbReference type="RefSeq" id="WP_281044535.1">
    <property type="nucleotide sequence ID" value="NZ_JARYGZ010000001.1"/>
</dbReference>
<dbReference type="Gene3D" id="2.60.120.10">
    <property type="entry name" value="Jelly Rolls"/>
    <property type="match status" value="1"/>
</dbReference>
<evidence type="ECO:0000256" key="1">
    <source>
        <dbReference type="ARBA" id="ARBA00023015"/>
    </source>
</evidence>
<dbReference type="InterPro" id="IPR014710">
    <property type="entry name" value="RmlC-like_jellyroll"/>
</dbReference>
<dbReference type="EMBL" id="JARYGZ010000001">
    <property type="protein sequence ID" value="MDH7639263.1"/>
    <property type="molecule type" value="Genomic_DNA"/>
</dbReference>
<dbReference type="SUPFAM" id="SSF46689">
    <property type="entry name" value="Homeodomain-like"/>
    <property type="match status" value="1"/>
</dbReference>
<dbReference type="InterPro" id="IPR018060">
    <property type="entry name" value="HTH_AraC"/>
</dbReference>
<proteinExistence type="predicted"/>
<sequence>MDFSLASPALIGSVSAAAVPRYILYGDASARPDWFVNVEPLDQRCRERGWVIAPHTHPRFMQMVVVDEGGGEMSVEGETIPFSSSSILVVPPHRIHGFRYLEATTGWVLTIEINYLADLLVRAPALKTVLDVPGVFDLTVAILPSIAEEISGLAQELAEMRPGNAIGAEIKLLSVLLLLLRNWPASDGQRRPPADSRSALVERYKELVERRFREQPQLTEVAEELKVSVSQLRLACKTVAGVSPLELMHDRIAGEAKRCLIYTTMSIAEIADWLGFADGAYFSRFFAKAAGKSPTNYRRKQDFSGDALTSPETAALTRSGAALDERIGEDSVSSTDQLVAGCLEPGCHGHRRTVLLPARHRQQPVGIIVPDPASESRSAALCTLSRQEHREVDGYRARRAR</sequence>
<protein>
    <submittedName>
        <fullName evidence="5">Helix-turn-helix domain-containing protein</fullName>
    </submittedName>
</protein>
<evidence type="ECO:0000313" key="6">
    <source>
        <dbReference type="Proteomes" id="UP001160625"/>
    </source>
</evidence>
<evidence type="ECO:0000259" key="4">
    <source>
        <dbReference type="PROSITE" id="PS01124"/>
    </source>
</evidence>
<name>A0ABT6N1V0_9SPHN</name>
<keyword evidence="3" id="KW-0804">Transcription</keyword>
<dbReference type="InterPro" id="IPR003313">
    <property type="entry name" value="AraC-bd"/>
</dbReference>
<feature type="domain" description="HTH araC/xylS-type" evidence="4">
    <location>
        <begin position="202"/>
        <end position="300"/>
    </location>
</feature>
<keyword evidence="6" id="KW-1185">Reference proteome</keyword>
<evidence type="ECO:0000256" key="2">
    <source>
        <dbReference type="ARBA" id="ARBA00023125"/>
    </source>
</evidence>
<evidence type="ECO:0000313" key="5">
    <source>
        <dbReference type="EMBL" id="MDH7639263.1"/>
    </source>
</evidence>
<keyword evidence="1" id="KW-0805">Transcription regulation</keyword>
<dbReference type="Proteomes" id="UP001160625">
    <property type="component" value="Unassembled WGS sequence"/>
</dbReference>